<dbReference type="OrthoDB" id="1100725at2"/>
<evidence type="ECO:0000313" key="4">
    <source>
        <dbReference type="Proteomes" id="UP000028531"/>
    </source>
</evidence>
<protein>
    <submittedName>
        <fullName evidence="2">Uncharacterized protein</fullName>
    </submittedName>
</protein>
<reference evidence="2 4" key="1">
    <citation type="submission" date="2014-07" db="EMBL/GenBank/DDBJ databases">
        <title>Draft genome sequence of Nonlabens ulvanivorans, an ulvan degrading bacterium.</title>
        <authorList>
            <person name="Kopel M."/>
            <person name="Helbert W."/>
            <person name="Henrissat B."/>
            <person name="Doniger T."/>
            <person name="Banin E."/>
        </authorList>
    </citation>
    <scope>NUCLEOTIDE SEQUENCE [LARGE SCALE GENOMIC DNA]</scope>
    <source>
        <strain evidence="2 4">PLR</strain>
    </source>
</reference>
<evidence type="ECO:0000313" key="2">
    <source>
        <dbReference type="EMBL" id="KEZ92505.1"/>
    </source>
</evidence>
<dbReference type="AlphaFoldDB" id="A0A084JU71"/>
<evidence type="ECO:0000313" key="3">
    <source>
        <dbReference type="EMBL" id="PRX15343.1"/>
    </source>
</evidence>
<feature type="coiled-coil region" evidence="1">
    <location>
        <begin position="62"/>
        <end position="100"/>
    </location>
</feature>
<dbReference type="EMBL" id="JPJI01000032">
    <property type="protein sequence ID" value="KEZ92505.1"/>
    <property type="molecule type" value="Genomic_DNA"/>
</dbReference>
<evidence type="ECO:0000256" key="1">
    <source>
        <dbReference type="SAM" id="Coils"/>
    </source>
</evidence>
<keyword evidence="5" id="KW-1185">Reference proteome</keyword>
<evidence type="ECO:0000313" key="5">
    <source>
        <dbReference type="Proteomes" id="UP000239997"/>
    </source>
</evidence>
<comment type="caution">
    <text evidence="2">The sequence shown here is derived from an EMBL/GenBank/DDBJ whole genome shotgun (WGS) entry which is preliminary data.</text>
</comment>
<gene>
    <name evidence="2" type="ORF">IL45_10170</name>
    <name evidence="3" type="ORF">LY02_00560</name>
</gene>
<dbReference type="EMBL" id="PVNA01000001">
    <property type="protein sequence ID" value="PRX15343.1"/>
    <property type="molecule type" value="Genomic_DNA"/>
</dbReference>
<proteinExistence type="predicted"/>
<reference evidence="3 5" key="2">
    <citation type="submission" date="2018-03" db="EMBL/GenBank/DDBJ databases">
        <title>Genomic Encyclopedia of Archaeal and Bacterial Type Strains, Phase II (KMG-II): from individual species to whole genera.</title>
        <authorList>
            <person name="Goeker M."/>
        </authorList>
    </citation>
    <scope>NUCLEOTIDE SEQUENCE [LARGE SCALE GENOMIC DNA]</scope>
    <source>
        <strain evidence="3 5">DSM 22727</strain>
    </source>
</reference>
<sequence>MKKKIAADLTSLAHRILQMKNKEDIHELQSVAKELYEKLTILSFTEKHFGDVQPTAGTVEVQEKIEEAFTAAQEDVESVTQEVEQAMENAKSNAEDAFSNPDLSDLFVPADEDMREEIELPGISTIHKMVDEFPEEEIEIDFPKPTYEKNDMEDLTAGYEKMPEFERKINNQAEKGQSINDRLKAGLKIGMNDRIGFIKHLFNGSDQDYNRVLSQLNTMESKVAAQNFIISMVKPDYNNWEGKDAYVERFMQIVEAKFDN</sequence>
<organism evidence="2 4">
    <name type="scientific">Nonlabens ulvanivorans</name>
    <name type="common">Persicivirga ulvanivorans</name>
    <dbReference type="NCBI Taxonomy" id="906888"/>
    <lineage>
        <taxon>Bacteria</taxon>
        <taxon>Pseudomonadati</taxon>
        <taxon>Bacteroidota</taxon>
        <taxon>Flavobacteriia</taxon>
        <taxon>Flavobacteriales</taxon>
        <taxon>Flavobacteriaceae</taxon>
        <taxon>Nonlabens</taxon>
    </lineage>
</organism>
<keyword evidence="1" id="KW-0175">Coiled coil</keyword>
<name>A0A084JU71_NONUL</name>
<dbReference type="RefSeq" id="WP_036583395.1">
    <property type="nucleotide sequence ID" value="NZ_JPJI01000032.1"/>
</dbReference>
<dbReference type="Proteomes" id="UP000239997">
    <property type="component" value="Unassembled WGS sequence"/>
</dbReference>
<accession>A0A084JU71</accession>
<dbReference type="Proteomes" id="UP000028531">
    <property type="component" value="Unassembled WGS sequence"/>
</dbReference>